<dbReference type="InterPro" id="IPR051907">
    <property type="entry name" value="DoxX-like_oxidoreductase"/>
</dbReference>
<dbReference type="PANTHER" id="PTHR33452:SF1">
    <property type="entry name" value="INNER MEMBRANE PROTEIN YPHA-RELATED"/>
    <property type="match status" value="1"/>
</dbReference>
<reference evidence="8" key="1">
    <citation type="submission" date="2023-01" db="EMBL/GenBank/DDBJ databases">
        <title>The genome sequence of Kordiimonadaceae bacterium 6D33.</title>
        <authorList>
            <person name="Liu Y."/>
        </authorList>
    </citation>
    <scope>NUCLEOTIDE SEQUENCE</scope>
    <source>
        <strain evidence="8">6D33</strain>
    </source>
</reference>
<proteinExistence type="inferred from homology"/>
<protein>
    <submittedName>
        <fullName evidence="8">DoxX family protein</fullName>
    </submittedName>
</protein>
<keyword evidence="3" id="KW-1003">Cell membrane</keyword>
<evidence type="ECO:0000256" key="6">
    <source>
        <dbReference type="ARBA" id="ARBA00023136"/>
    </source>
</evidence>
<keyword evidence="9" id="KW-1185">Reference proteome</keyword>
<name>A0AAE9XSN1_9PROT</name>
<keyword evidence="6 7" id="KW-0472">Membrane</keyword>
<comment type="subcellular location">
    <subcellularLocation>
        <location evidence="1">Cell membrane</location>
        <topology evidence="1">Multi-pass membrane protein</topology>
    </subcellularLocation>
</comment>
<keyword evidence="4 7" id="KW-0812">Transmembrane</keyword>
<evidence type="ECO:0000256" key="2">
    <source>
        <dbReference type="ARBA" id="ARBA00006679"/>
    </source>
</evidence>
<evidence type="ECO:0000256" key="7">
    <source>
        <dbReference type="SAM" id="Phobius"/>
    </source>
</evidence>
<feature type="transmembrane region" description="Helical" evidence="7">
    <location>
        <begin position="87"/>
        <end position="113"/>
    </location>
</feature>
<evidence type="ECO:0000256" key="1">
    <source>
        <dbReference type="ARBA" id="ARBA00004651"/>
    </source>
</evidence>
<dbReference type="PANTHER" id="PTHR33452">
    <property type="entry name" value="OXIDOREDUCTASE CATD-RELATED"/>
    <property type="match status" value="1"/>
</dbReference>
<evidence type="ECO:0000256" key="5">
    <source>
        <dbReference type="ARBA" id="ARBA00022989"/>
    </source>
</evidence>
<accession>A0AAE9XSN1</accession>
<dbReference type="KEGG" id="gso:PH603_01090"/>
<dbReference type="Pfam" id="PF07681">
    <property type="entry name" value="DoxX"/>
    <property type="match status" value="1"/>
</dbReference>
<dbReference type="InterPro" id="IPR032808">
    <property type="entry name" value="DoxX"/>
</dbReference>
<feature type="transmembrane region" description="Helical" evidence="7">
    <location>
        <begin position="125"/>
        <end position="142"/>
    </location>
</feature>
<dbReference type="Proteomes" id="UP001217500">
    <property type="component" value="Chromosome"/>
</dbReference>
<evidence type="ECO:0000256" key="3">
    <source>
        <dbReference type="ARBA" id="ARBA00022475"/>
    </source>
</evidence>
<evidence type="ECO:0000256" key="4">
    <source>
        <dbReference type="ARBA" id="ARBA00022692"/>
    </source>
</evidence>
<evidence type="ECO:0000313" key="9">
    <source>
        <dbReference type="Proteomes" id="UP001217500"/>
    </source>
</evidence>
<dbReference type="GO" id="GO:0005886">
    <property type="term" value="C:plasma membrane"/>
    <property type="evidence" value="ECO:0007669"/>
    <property type="project" value="UniProtKB-SubCell"/>
</dbReference>
<dbReference type="RefSeq" id="WP_289504070.1">
    <property type="nucleotide sequence ID" value="NZ_CP116805.1"/>
</dbReference>
<sequence length="153" mass="16864">MTPQKDTPNLAVTYTRLFTRIPADLVQLTLRLGLAGIFWVSARTKVTGLMTISDSTYYLFEEEYQLPVIPADIAAPLATYAEHALPVLLLLGLATRVSALGLFVMALVIQLFVYPSAFLSTHLGWFALALAIMAYGPGRLSLDHLIARRAKRD</sequence>
<evidence type="ECO:0000313" key="8">
    <source>
        <dbReference type="EMBL" id="WCL54351.1"/>
    </source>
</evidence>
<comment type="similarity">
    <text evidence="2">Belongs to the DoxX family.</text>
</comment>
<keyword evidence="5 7" id="KW-1133">Transmembrane helix</keyword>
<organism evidence="8 9">
    <name type="scientific">Gimibacter soli</name>
    <dbReference type="NCBI Taxonomy" id="3024400"/>
    <lineage>
        <taxon>Bacteria</taxon>
        <taxon>Pseudomonadati</taxon>
        <taxon>Pseudomonadota</taxon>
        <taxon>Alphaproteobacteria</taxon>
        <taxon>Kordiimonadales</taxon>
        <taxon>Temperatibacteraceae</taxon>
        <taxon>Gimibacter</taxon>
    </lineage>
</organism>
<dbReference type="AlphaFoldDB" id="A0AAE9XSN1"/>
<gene>
    <name evidence="8" type="ORF">PH603_01090</name>
</gene>
<dbReference type="EMBL" id="CP116805">
    <property type="protein sequence ID" value="WCL54351.1"/>
    <property type="molecule type" value="Genomic_DNA"/>
</dbReference>